<dbReference type="InterPro" id="IPR042099">
    <property type="entry name" value="ANL_N_sf"/>
</dbReference>
<keyword evidence="5" id="KW-0560">Oxidoreductase</keyword>
<keyword evidence="2" id="KW-0576">Peroxisome</keyword>
<evidence type="ECO:0000313" key="6">
    <source>
        <dbReference type="EnsemblMetazoa" id="ISCW007238-PA"/>
    </source>
</evidence>
<dbReference type="InterPro" id="IPR000873">
    <property type="entry name" value="AMP-dep_synth/lig_dom"/>
</dbReference>
<dbReference type="PANTHER" id="PTHR24096">
    <property type="entry name" value="LONG-CHAIN-FATTY-ACID--COA LIGASE"/>
    <property type="match status" value="1"/>
</dbReference>
<dbReference type="InParanoid" id="B7PW45"/>
<keyword evidence="8" id="KW-1267">Proteomics identification</keyword>
<dbReference type="STRING" id="6945.B7PW45"/>
<sequence>MTTLIADGIISSPSPDFDAKGHSMPQVLTEYFNKFADKVVAVDKNLSLTAGQFLSKIRRYAAGFQKWGVASGVRVCAHLHNGVESMAAALAVVFAGGTVVLAKTTLVPRELLYQIRDSDCGYVLTDERCSRTVLEVKDTCSLKGVFVIGNVAGFTSIRQFEDLSEDSLKEYVPSDTKDETAAVIYTSGSTGLPKGVEISHSAYVSALLAFEMLKVCTEDDVYLASNPLTHLSGFIVSGFCMCYGATAVYRDPSLSLGEFIDVIESHKVSLIISFPVKMQSLINEIRRTGARIPRVSKVALGGSLLTRSLGSDVCDVFRCESLVNIYGLSELTGYAAATPVGQVTFEHCGFPAAGSKIKITDINTGTTLGPFEHGEIRVQSKSAMKSYYKKPQATAEVLGQDGWIKTGDLGYYDKEGHLYFVERLKEMIKCMDNQVAPAELEQILLSHDAVKEVVVVGVPSPKYGEAPAACVVLDDACTLPKEETKQQLIELVAGQTAVHKHLYGGVIFVDFIPKADNGKVMRRELKSKFATQ</sequence>
<feature type="domain" description="AMP-binding enzyme C-terminal" evidence="4">
    <location>
        <begin position="439"/>
        <end position="519"/>
    </location>
</feature>
<dbReference type="EC" id="1.13.12.7" evidence="5"/>
<dbReference type="Pfam" id="PF13193">
    <property type="entry name" value="AMP-binding_C"/>
    <property type="match status" value="1"/>
</dbReference>
<evidence type="ECO:0000256" key="2">
    <source>
        <dbReference type="ARBA" id="ARBA00023140"/>
    </source>
</evidence>
<dbReference type="OrthoDB" id="3633556at2759"/>
<dbReference type="VEuPathDB" id="VectorBase:ISCW007238"/>
<dbReference type="EMBL" id="ABJB010663808">
    <property type="status" value="NOT_ANNOTATED_CDS"/>
    <property type="molecule type" value="Genomic_DNA"/>
</dbReference>
<dbReference type="PaxDb" id="6945-B7PW45"/>
<evidence type="ECO:0000313" key="7">
    <source>
        <dbReference type="Proteomes" id="UP000001555"/>
    </source>
</evidence>
<evidence type="ECO:0000313" key="5">
    <source>
        <dbReference type="EMBL" id="EEC10817.1"/>
    </source>
</evidence>
<dbReference type="GO" id="GO:0016405">
    <property type="term" value="F:CoA-ligase activity"/>
    <property type="evidence" value="ECO:0000318"/>
    <property type="project" value="GO_Central"/>
</dbReference>
<dbReference type="KEGG" id="isc:8032236"/>
<dbReference type="Gene3D" id="3.30.300.30">
    <property type="match status" value="1"/>
</dbReference>
<dbReference type="InterPro" id="IPR020845">
    <property type="entry name" value="AMP-binding_CS"/>
</dbReference>
<feature type="domain" description="AMP-dependent synthetase/ligase" evidence="3">
    <location>
        <begin position="32"/>
        <end position="388"/>
    </location>
</feature>
<keyword evidence="7" id="KW-1185">Reference proteome</keyword>
<evidence type="ECO:0000259" key="3">
    <source>
        <dbReference type="Pfam" id="PF00501"/>
    </source>
</evidence>
<dbReference type="Pfam" id="PF00501">
    <property type="entry name" value="AMP-binding"/>
    <property type="match status" value="1"/>
</dbReference>
<dbReference type="InterPro" id="IPR045851">
    <property type="entry name" value="AMP-bd_C_sf"/>
</dbReference>
<dbReference type="Proteomes" id="UP000001555">
    <property type="component" value="Unassembled WGS sequence"/>
</dbReference>
<dbReference type="Gene3D" id="3.40.50.12780">
    <property type="entry name" value="N-terminal domain of ligase-like"/>
    <property type="match status" value="1"/>
</dbReference>
<protein>
    <submittedName>
        <fullName evidence="5 6">Acyl-CoA synthetase, putative</fullName>
        <ecNumber evidence="5">1.13.12.7</ecNumber>
    </submittedName>
</protein>
<evidence type="ECO:0007829" key="8">
    <source>
        <dbReference type="PeptideAtlas" id="B7PW45"/>
    </source>
</evidence>
<dbReference type="PANTHER" id="PTHR24096:SF422">
    <property type="entry name" value="BCDNA.GH02901"/>
    <property type="match status" value="1"/>
</dbReference>
<reference evidence="5 7" key="1">
    <citation type="submission" date="2008-03" db="EMBL/GenBank/DDBJ databases">
        <title>Annotation of Ixodes scapularis.</title>
        <authorList>
            <consortium name="Ixodes scapularis Genome Project Consortium"/>
            <person name="Caler E."/>
            <person name="Hannick L.I."/>
            <person name="Bidwell S."/>
            <person name="Joardar V."/>
            <person name="Thiagarajan M."/>
            <person name="Amedeo P."/>
            <person name="Galinsky K.J."/>
            <person name="Schobel S."/>
            <person name="Inman J."/>
            <person name="Hostetler J."/>
            <person name="Miller J."/>
            <person name="Hammond M."/>
            <person name="Megy K."/>
            <person name="Lawson D."/>
            <person name="Kodira C."/>
            <person name="Sutton G."/>
            <person name="Meyer J."/>
            <person name="Hill C.A."/>
            <person name="Birren B."/>
            <person name="Nene V."/>
            <person name="Collins F."/>
            <person name="Alarcon-Chaidez F."/>
            <person name="Wikel S."/>
            <person name="Strausberg R."/>
        </authorList>
    </citation>
    <scope>NUCLEOTIDE SEQUENCE [LARGE SCALE GENOMIC DNA]</scope>
    <source>
        <strain evidence="7">Wikel</strain>
        <strain evidence="5">Wikel colony</strain>
    </source>
</reference>
<accession>B7PW45</accession>
<dbReference type="PROSITE" id="PS00455">
    <property type="entry name" value="AMP_BINDING"/>
    <property type="match status" value="1"/>
</dbReference>
<dbReference type="EMBL" id="ABJB010353585">
    <property type="status" value="NOT_ANNOTATED_CDS"/>
    <property type="molecule type" value="Genomic_DNA"/>
</dbReference>
<name>B7PW45_IXOSC</name>
<dbReference type="InterPro" id="IPR025110">
    <property type="entry name" value="AMP-bd_C"/>
</dbReference>
<dbReference type="VEuPathDB" id="VectorBase:ISCP_008758"/>
<gene>
    <name evidence="6" type="primary">8032236</name>
    <name evidence="5" type="ORF">IscW_ISCW007238</name>
</gene>
<dbReference type="HOGENOM" id="CLU_000022_59_2_1"/>
<comment type="subcellular location">
    <subcellularLocation>
        <location evidence="1">Peroxisome</location>
    </subcellularLocation>
</comment>
<evidence type="ECO:0000259" key="4">
    <source>
        <dbReference type="Pfam" id="PF13193"/>
    </source>
</evidence>
<dbReference type="SUPFAM" id="SSF56801">
    <property type="entry name" value="Acetyl-CoA synthetase-like"/>
    <property type="match status" value="1"/>
</dbReference>
<reference evidence="6" key="2">
    <citation type="submission" date="2020-05" db="UniProtKB">
        <authorList>
            <consortium name="EnsemblMetazoa"/>
        </authorList>
    </citation>
    <scope>IDENTIFICATION</scope>
    <source>
        <strain evidence="6">wikel</strain>
    </source>
</reference>
<dbReference type="FunCoup" id="B7PW45">
    <property type="interactions" value="347"/>
</dbReference>
<dbReference type="VEuPathDB" id="VectorBase:ISCI007238"/>
<dbReference type="GO" id="GO:0016491">
    <property type="term" value="F:oxidoreductase activity"/>
    <property type="evidence" value="ECO:0007669"/>
    <property type="project" value="UniProtKB-KW"/>
</dbReference>
<proteinExistence type="evidence at protein level"/>
<dbReference type="GO" id="GO:0005777">
    <property type="term" value="C:peroxisome"/>
    <property type="evidence" value="ECO:0007669"/>
    <property type="project" value="UniProtKB-SubCell"/>
</dbReference>
<evidence type="ECO:0000256" key="1">
    <source>
        <dbReference type="ARBA" id="ARBA00004275"/>
    </source>
</evidence>
<dbReference type="AlphaFoldDB" id="B7PW45"/>
<dbReference type="EnsemblMetazoa" id="ISCW007238-RA">
    <property type="protein sequence ID" value="ISCW007238-PA"/>
    <property type="gene ID" value="ISCW007238"/>
</dbReference>
<organism>
    <name type="scientific">Ixodes scapularis</name>
    <name type="common">Black-legged tick</name>
    <name type="synonym">Deer tick</name>
    <dbReference type="NCBI Taxonomy" id="6945"/>
    <lineage>
        <taxon>Eukaryota</taxon>
        <taxon>Metazoa</taxon>
        <taxon>Ecdysozoa</taxon>
        <taxon>Arthropoda</taxon>
        <taxon>Chelicerata</taxon>
        <taxon>Arachnida</taxon>
        <taxon>Acari</taxon>
        <taxon>Parasitiformes</taxon>
        <taxon>Ixodida</taxon>
        <taxon>Ixodoidea</taxon>
        <taxon>Ixodidae</taxon>
        <taxon>Ixodinae</taxon>
        <taxon>Ixodes</taxon>
    </lineage>
</organism>
<dbReference type="EMBL" id="DS805477">
    <property type="protein sequence ID" value="EEC10817.1"/>
    <property type="molecule type" value="Genomic_DNA"/>
</dbReference>